<feature type="transmembrane region" description="Helical" evidence="11">
    <location>
        <begin position="343"/>
        <end position="368"/>
    </location>
</feature>
<accession>A0A8C4N5P3</accession>
<reference evidence="14" key="1">
    <citation type="submission" date="2025-08" db="UniProtKB">
        <authorList>
            <consortium name="Ensembl"/>
        </authorList>
    </citation>
    <scope>IDENTIFICATION</scope>
</reference>
<evidence type="ECO:0000256" key="3">
    <source>
        <dbReference type="ARBA" id="ARBA00022448"/>
    </source>
</evidence>
<keyword evidence="5" id="KW-0039">Anion exchange</keyword>
<organism evidence="14 15">
    <name type="scientific">Eptatretus burgeri</name>
    <name type="common">Inshore hagfish</name>
    <dbReference type="NCBI Taxonomy" id="7764"/>
    <lineage>
        <taxon>Eukaryota</taxon>
        <taxon>Metazoa</taxon>
        <taxon>Chordata</taxon>
        <taxon>Craniata</taxon>
        <taxon>Vertebrata</taxon>
        <taxon>Cyclostomata</taxon>
        <taxon>Myxini</taxon>
        <taxon>Myxiniformes</taxon>
        <taxon>Myxinidae</taxon>
        <taxon>Eptatretinae</taxon>
        <taxon>Eptatretus</taxon>
    </lineage>
</organism>
<feature type="transmembrane region" description="Helical" evidence="11">
    <location>
        <begin position="375"/>
        <end position="396"/>
    </location>
</feature>
<evidence type="ECO:0000259" key="13">
    <source>
        <dbReference type="Pfam" id="PF07565"/>
    </source>
</evidence>
<name>A0A8C4N5P3_EPTBU</name>
<keyword evidence="9 11" id="KW-0472">Membrane</keyword>
<dbReference type="OMA" id="HAISGTI"/>
<evidence type="ECO:0000256" key="4">
    <source>
        <dbReference type="ARBA" id="ARBA00022475"/>
    </source>
</evidence>
<evidence type="ECO:0000256" key="9">
    <source>
        <dbReference type="ARBA" id="ARBA00023136"/>
    </source>
</evidence>
<evidence type="ECO:0000259" key="12">
    <source>
        <dbReference type="Pfam" id="PF00955"/>
    </source>
</evidence>
<dbReference type="GO" id="GO:0008509">
    <property type="term" value="F:monoatomic anion transmembrane transporter activity"/>
    <property type="evidence" value="ECO:0007669"/>
    <property type="project" value="InterPro"/>
</dbReference>
<feature type="transmembrane region" description="Helical" evidence="11">
    <location>
        <begin position="522"/>
        <end position="550"/>
    </location>
</feature>
<keyword evidence="8 11" id="KW-0406">Ion transport</keyword>
<feature type="transmembrane region" description="Helical" evidence="11">
    <location>
        <begin position="258"/>
        <end position="280"/>
    </location>
</feature>
<dbReference type="PANTHER" id="PTHR11453">
    <property type="entry name" value="ANION EXCHANGE PROTEIN"/>
    <property type="match status" value="1"/>
</dbReference>
<dbReference type="Pfam" id="PF00955">
    <property type="entry name" value="HCO3_cotransp"/>
    <property type="match status" value="1"/>
</dbReference>
<feature type="domain" description="Bicarbonate transporter-like transmembrane" evidence="12">
    <location>
        <begin position="230"/>
        <end position="632"/>
    </location>
</feature>
<feature type="transmembrane region" description="Helical" evidence="11">
    <location>
        <begin position="301"/>
        <end position="323"/>
    </location>
</feature>
<keyword evidence="7 11" id="KW-1133">Transmembrane helix</keyword>
<dbReference type="AlphaFoldDB" id="A0A8C4N5P3"/>
<proteinExistence type="inferred from homology"/>
<dbReference type="NCBIfam" id="TIGR00834">
    <property type="entry name" value="ae"/>
    <property type="match status" value="1"/>
</dbReference>
<evidence type="ECO:0000256" key="1">
    <source>
        <dbReference type="ARBA" id="ARBA00004651"/>
    </source>
</evidence>
<evidence type="ECO:0000256" key="7">
    <source>
        <dbReference type="ARBA" id="ARBA00022989"/>
    </source>
</evidence>
<evidence type="ECO:0000256" key="6">
    <source>
        <dbReference type="ARBA" id="ARBA00022692"/>
    </source>
</evidence>
<dbReference type="InterPro" id="IPR011531">
    <property type="entry name" value="HCO3_transpt-like_TM_dom"/>
</dbReference>
<dbReference type="Pfam" id="PF07565">
    <property type="entry name" value="Band_3_cyto"/>
    <property type="match status" value="2"/>
</dbReference>
<dbReference type="InterPro" id="IPR003020">
    <property type="entry name" value="HCO3_transpt_euk"/>
</dbReference>
<keyword evidence="3 11" id="KW-0813">Transport</keyword>
<dbReference type="InterPro" id="IPR001717">
    <property type="entry name" value="Anion_exchange"/>
</dbReference>
<keyword evidence="4" id="KW-1003">Cell membrane</keyword>
<evidence type="ECO:0000313" key="15">
    <source>
        <dbReference type="Proteomes" id="UP000694388"/>
    </source>
</evidence>
<dbReference type="PRINTS" id="PR00165">
    <property type="entry name" value="ANIONEXCHNGR"/>
</dbReference>
<feature type="transmembrane region" description="Helical" evidence="11">
    <location>
        <begin position="434"/>
        <end position="452"/>
    </location>
</feature>
<dbReference type="InterPro" id="IPR013769">
    <property type="entry name" value="Band3_cytoplasmic_dom"/>
</dbReference>
<dbReference type="Ensembl" id="ENSEBUT00000002365.1">
    <property type="protein sequence ID" value="ENSEBUP00000002019.1"/>
    <property type="gene ID" value="ENSEBUG00000001544.1"/>
</dbReference>
<reference evidence="14" key="2">
    <citation type="submission" date="2025-09" db="UniProtKB">
        <authorList>
            <consortium name="Ensembl"/>
        </authorList>
    </citation>
    <scope>IDENTIFICATION</scope>
</reference>
<feature type="domain" description="Band 3 cytoplasmic" evidence="13">
    <location>
        <begin position="86"/>
        <end position="180"/>
    </location>
</feature>
<evidence type="ECO:0000256" key="8">
    <source>
        <dbReference type="ARBA" id="ARBA00023065"/>
    </source>
</evidence>
<evidence type="ECO:0000256" key="10">
    <source>
        <dbReference type="ARBA" id="ARBA00049347"/>
    </source>
</evidence>
<comment type="catalytic activity">
    <reaction evidence="10">
        <text>hydrogencarbonate(in) + chloride(out) = hydrogencarbonate(out) + chloride(in)</text>
        <dbReference type="Rhea" id="RHEA:72363"/>
        <dbReference type="ChEBI" id="CHEBI:17544"/>
        <dbReference type="ChEBI" id="CHEBI:17996"/>
    </reaction>
</comment>
<comment type="subcellular location">
    <subcellularLocation>
        <location evidence="1">Cell membrane</location>
        <topology evidence="1">Multi-pass membrane protein</topology>
    </subcellularLocation>
    <subcellularLocation>
        <location evidence="11">Membrane</location>
        <topology evidence="11">Multi-pass membrane protein</topology>
    </subcellularLocation>
</comment>
<comment type="similarity">
    <text evidence="2 11">Belongs to the anion exchanger (TC 2.A.31) family.</text>
</comment>
<dbReference type="PANTHER" id="PTHR11453:SF47">
    <property type="entry name" value="ANION EXCHANGE PROTEIN"/>
    <property type="match status" value="1"/>
</dbReference>
<evidence type="ECO:0000313" key="14">
    <source>
        <dbReference type="Ensembl" id="ENSEBUP00000002019.1"/>
    </source>
</evidence>
<feature type="transmembrane region" description="Helical" evidence="11">
    <location>
        <begin position="562"/>
        <end position="584"/>
    </location>
</feature>
<dbReference type="Gene3D" id="1.10.287.570">
    <property type="entry name" value="Helical hairpin bin"/>
    <property type="match status" value="1"/>
</dbReference>
<evidence type="ECO:0000256" key="11">
    <source>
        <dbReference type="RuleBase" id="RU362035"/>
    </source>
</evidence>
<sequence length="642" mass="70811">RRKKISLLGLFVQLNRLSLDGKGQEGWHEAARWIQYEEVFDEATRRWRKPDVASLSFDTLLKLHHYFPGTFASILVTNKVKGTVANAFAGCVSFLSHPVMVFVRLGQGCHFPALIEVPIPLRFLFLFMGPMDANLDYDEAGRCMAALLADQTFQLAAYNASNQNDLTTALVQFLDYSLLLSSGLEARSELLSPIYNPRRALQHKYQESARSPEPCLFPSLDDPLARAGHPFGGLLRDVAQCYPKYLSSLRNGLSVQCLAVSIFVYFAAISSSITFGGLLADKTKNMIGVSELIMSTALQGLVMAFLSAQPLLIVGFTGPLLVFEEAFFTFCQDQGVDYLTGRVWIGLWLALIAVVSVGMEGSILVRFISRFTQEIFSLFISIIFIFETFAKLHQIFQNHPLLTSYSFNFGKVSNLTNATNLTPAPGAIPQPNTALLSTALTVGTFCLALYLCSFKNSHFLPGKIRRLVGDFGVPIAILFMQGVLCCSVQKLEVPTGFQLTDSGIRGWFIDPRGSRDKDFPPWMMMAAIIPAFLVFIVIFIETQITALIVSKSSGGFVKGSGFHLDLLLLALMGGACSLLGLPWLTAAAVRTITHLNALRVPNRRTKPDERPADGEIKEQRITAFIVSLLLGKVSLRVAVPFF</sequence>
<dbReference type="GO" id="GO:0005886">
    <property type="term" value="C:plasma membrane"/>
    <property type="evidence" value="ECO:0007669"/>
    <property type="project" value="UniProtKB-SubCell"/>
</dbReference>
<dbReference type="GO" id="GO:0015701">
    <property type="term" value="P:bicarbonate transport"/>
    <property type="evidence" value="ECO:0007669"/>
    <property type="project" value="TreeGrafter"/>
</dbReference>
<feature type="domain" description="Band 3 cytoplasmic" evidence="13">
    <location>
        <begin position="10"/>
        <end position="71"/>
    </location>
</feature>
<dbReference type="FunFam" id="1.10.287.570:FF:000001">
    <property type="entry name" value="Anion exchange protein"/>
    <property type="match status" value="1"/>
</dbReference>
<dbReference type="GeneTree" id="ENSGT00940000157423"/>
<keyword evidence="15" id="KW-1185">Reference proteome</keyword>
<protein>
    <recommendedName>
        <fullName evidence="11">Anion exchange protein</fullName>
    </recommendedName>
</protein>
<dbReference type="Proteomes" id="UP000694388">
    <property type="component" value="Unplaced"/>
</dbReference>
<evidence type="ECO:0000256" key="2">
    <source>
        <dbReference type="ARBA" id="ARBA00010993"/>
    </source>
</evidence>
<dbReference type="InterPro" id="IPR016152">
    <property type="entry name" value="PTrfase/Anion_transptr"/>
</dbReference>
<dbReference type="PRINTS" id="PR01231">
    <property type="entry name" value="HCO3TRNSPORT"/>
</dbReference>
<dbReference type="GO" id="GO:0005452">
    <property type="term" value="F:solute:inorganic anion antiporter activity"/>
    <property type="evidence" value="ECO:0007669"/>
    <property type="project" value="InterPro"/>
</dbReference>
<dbReference type="Gene3D" id="3.40.930.10">
    <property type="entry name" value="Mannitol-specific EII, Chain A"/>
    <property type="match status" value="2"/>
</dbReference>
<dbReference type="GO" id="GO:0051453">
    <property type="term" value="P:regulation of intracellular pH"/>
    <property type="evidence" value="ECO:0007669"/>
    <property type="project" value="TreeGrafter"/>
</dbReference>
<keyword evidence="6 11" id="KW-0812">Transmembrane</keyword>
<dbReference type="SUPFAM" id="SSF55804">
    <property type="entry name" value="Phoshotransferase/anion transport protein"/>
    <property type="match status" value="1"/>
</dbReference>
<evidence type="ECO:0000256" key="5">
    <source>
        <dbReference type="ARBA" id="ARBA00022681"/>
    </source>
</evidence>
<comment type="caution">
    <text evidence="11">Lacks conserved residue(s) required for the propagation of feature annotation.</text>
</comment>